<dbReference type="PANTHER" id="PTHR46191:SF2">
    <property type="entry name" value="HALOACID DEHALOGENASE-LIKE HYDROLASE DOMAIN-CONTAINING PROTEIN 3"/>
    <property type="match status" value="1"/>
</dbReference>
<dbReference type="GO" id="GO:0005634">
    <property type="term" value="C:nucleus"/>
    <property type="evidence" value="ECO:0007669"/>
    <property type="project" value="TreeGrafter"/>
</dbReference>
<reference evidence="1 2" key="1">
    <citation type="submission" date="2016-01" db="EMBL/GenBank/DDBJ databases">
        <title>Genome sequence of the yeast Holleya sinecauda.</title>
        <authorList>
            <person name="Dietrich F.S."/>
        </authorList>
    </citation>
    <scope>NUCLEOTIDE SEQUENCE [LARGE SCALE GENOMIC DNA]</scope>
    <source>
        <strain evidence="1 2">ATCC 58844</strain>
    </source>
</reference>
<dbReference type="NCBIfam" id="TIGR02252">
    <property type="entry name" value="DREG-2"/>
    <property type="match status" value="1"/>
</dbReference>
<dbReference type="Gene3D" id="3.40.50.1000">
    <property type="entry name" value="HAD superfamily/HAD-like"/>
    <property type="match status" value="1"/>
</dbReference>
<name>A0A109UZR4_9SACH</name>
<dbReference type="InterPro" id="IPR051828">
    <property type="entry name" value="HAD-like_hydrolase_domain"/>
</dbReference>
<dbReference type="InterPro" id="IPR036412">
    <property type="entry name" value="HAD-like_sf"/>
</dbReference>
<keyword evidence="2" id="KW-1185">Reference proteome</keyword>
<protein>
    <submittedName>
        <fullName evidence="1">HFL093Cp</fullName>
    </submittedName>
</protein>
<dbReference type="Proteomes" id="UP000243052">
    <property type="component" value="Chromosome vi"/>
</dbReference>
<sequence>MKIKIPRSRLPKVITFDAYNCLYSTVLPVIEQYCSVAANHSIEANSKVLKVKFPKVFKEANQLHPNYGKGTGLTPDEWWTLVITNLFKPVDVPKSMINEILRRFNEGDAYTVYPDVVEFLETIRSSYPHIVLGVISNSESVVFKLLERLDLMKYFHNNVYLSYDLGVSKPDKDIFNTVLDKITKKNPELLDGTSIEDLKTQCWHIGDEEENDMIGSSNAGWNGVLIDRTDRYGYLKPVGNRIEQEAQVYYAKIDNNSAESWDESRIQKTIVKVSDSRFVIPNFYMLNDILFAQDNKP</sequence>
<dbReference type="EMBL" id="CP014246">
    <property type="protein sequence ID" value="AMD21763.1"/>
    <property type="molecule type" value="Genomic_DNA"/>
</dbReference>
<dbReference type="SUPFAM" id="SSF56784">
    <property type="entry name" value="HAD-like"/>
    <property type="match status" value="1"/>
</dbReference>
<dbReference type="Pfam" id="PF00702">
    <property type="entry name" value="Hydrolase"/>
    <property type="match status" value="1"/>
</dbReference>
<organism evidence="1 2">
    <name type="scientific">Eremothecium sinecaudum</name>
    <dbReference type="NCBI Taxonomy" id="45286"/>
    <lineage>
        <taxon>Eukaryota</taxon>
        <taxon>Fungi</taxon>
        <taxon>Dikarya</taxon>
        <taxon>Ascomycota</taxon>
        <taxon>Saccharomycotina</taxon>
        <taxon>Saccharomycetes</taxon>
        <taxon>Saccharomycetales</taxon>
        <taxon>Saccharomycetaceae</taxon>
        <taxon>Eremothecium</taxon>
    </lineage>
</organism>
<gene>
    <name evidence="1" type="ORF">AW171_hschr63735</name>
</gene>
<accession>A0A109UZR4</accession>
<proteinExistence type="predicted"/>
<dbReference type="InterPro" id="IPR023214">
    <property type="entry name" value="HAD_sf"/>
</dbReference>
<evidence type="ECO:0000313" key="1">
    <source>
        <dbReference type="EMBL" id="AMD21763.1"/>
    </source>
</evidence>
<dbReference type="PANTHER" id="PTHR46191">
    <property type="match status" value="1"/>
</dbReference>
<dbReference type="STRING" id="45286.A0A109UZR4"/>
<dbReference type="RefSeq" id="XP_017988759.1">
    <property type="nucleotide sequence ID" value="XM_018133115.1"/>
</dbReference>
<dbReference type="GeneID" id="28725069"/>
<dbReference type="InterPro" id="IPR011949">
    <property type="entry name" value="HAD-SF_hydro_IA_REG-2-like"/>
</dbReference>
<dbReference type="AlphaFoldDB" id="A0A109UZR4"/>
<evidence type="ECO:0000313" key="2">
    <source>
        <dbReference type="Proteomes" id="UP000243052"/>
    </source>
</evidence>
<dbReference type="Gene3D" id="1.10.150.720">
    <property type="entry name" value="Haloacid dehalogenase-like hydrolase"/>
    <property type="match status" value="1"/>
</dbReference>
<dbReference type="InterPro" id="IPR044924">
    <property type="entry name" value="HAD-SF_hydro_IA_REG-2-like_cap"/>
</dbReference>
<dbReference type="OrthoDB" id="444127at2759"/>